<dbReference type="PANTHER" id="PTHR43617:SF30">
    <property type="entry name" value="HISTONE ACETYLTRANSFERASE"/>
    <property type="match status" value="1"/>
</dbReference>
<dbReference type="CDD" id="cd04301">
    <property type="entry name" value="NAT_SF"/>
    <property type="match status" value="1"/>
</dbReference>
<sequence length="177" mass="19881">MTIRRANPSDAKGIARVHVDSWRTTYAGIVPDGYLQRLSYESREKLWQAEIARSAVFVAENEQAQIIGFASGGKERTGKYPGYDGELYAIYLLKEHQRKGIGKKLVRAVAEDLLRQGFSSMTVAVLKENPSRFFYESIGGIRIGAEEIEIGGKKLEEWIYGWKDLRSFLAALAEDSS</sequence>
<feature type="domain" description="N-acetyltransferase" evidence="1">
    <location>
        <begin position="1"/>
        <end position="166"/>
    </location>
</feature>
<proteinExistence type="predicted"/>
<dbReference type="PROSITE" id="PS51186">
    <property type="entry name" value="GNAT"/>
    <property type="match status" value="1"/>
</dbReference>
<dbReference type="Gene3D" id="3.40.630.30">
    <property type="match status" value="1"/>
</dbReference>
<dbReference type="Proteomes" id="UP000257014">
    <property type="component" value="Unassembled WGS sequence"/>
</dbReference>
<dbReference type="PANTHER" id="PTHR43617">
    <property type="entry name" value="L-AMINO ACID N-ACETYLTRANSFERASE"/>
    <property type="match status" value="1"/>
</dbReference>
<name>A0A3E0K6H7_9BACI</name>
<reference evidence="2 3" key="1">
    <citation type="submission" date="2018-03" db="EMBL/GenBank/DDBJ databases">
        <authorList>
            <person name="Keele B.F."/>
        </authorList>
    </citation>
    <scope>NUCLEOTIDE SEQUENCE [LARGE SCALE GENOMIC DNA]</scope>
    <source>
        <strain evidence="2">ZCTH4_d</strain>
    </source>
</reference>
<dbReference type="RefSeq" id="WP_276642817.1">
    <property type="nucleotide sequence ID" value="NZ_QEWB01000001.1"/>
</dbReference>
<accession>A0A3E0K6H7</accession>
<protein>
    <submittedName>
        <fullName evidence="2">GNAT family N-acetyltransferase</fullName>
    </submittedName>
</protein>
<evidence type="ECO:0000313" key="2">
    <source>
        <dbReference type="EMBL" id="REJ29724.1"/>
    </source>
</evidence>
<keyword evidence="2" id="KW-0808">Transferase</keyword>
<dbReference type="GO" id="GO:0016747">
    <property type="term" value="F:acyltransferase activity, transferring groups other than amino-acyl groups"/>
    <property type="evidence" value="ECO:0007669"/>
    <property type="project" value="InterPro"/>
</dbReference>
<dbReference type="SUPFAM" id="SSF55729">
    <property type="entry name" value="Acyl-CoA N-acyltransferases (Nat)"/>
    <property type="match status" value="1"/>
</dbReference>
<evidence type="ECO:0000259" key="1">
    <source>
        <dbReference type="PROSITE" id="PS51186"/>
    </source>
</evidence>
<dbReference type="InterPro" id="IPR000182">
    <property type="entry name" value="GNAT_dom"/>
</dbReference>
<dbReference type="InterPro" id="IPR016181">
    <property type="entry name" value="Acyl_CoA_acyltransferase"/>
</dbReference>
<dbReference type="EMBL" id="QEWE01000013">
    <property type="protein sequence ID" value="REJ29724.1"/>
    <property type="molecule type" value="Genomic_DNA"/>
</dbReference>
<dbReference type="AlphaFoldDB" id="A0A3E0K6H7"/>
<dbReference type="Pfam" id="PF08445">
    <property type="entry name" value="FR47"/>
    <property type="match status" value="1"/>
</dbReference>
<dbReference type="InterPro" id="IPR013653">
    <property type="entry name" value="GCN5-like_dom"/>
</dbReference>
<comment type="caution">
    <text evidence="2">The sequence shown here is derived from an EMBL/GenBank/DDBJ whole genome shotgun (WGS) entry which is preliminary data.</text>
</comment>
<organism evidence="2 3">
    <name type="scientific">Caldibacillus debilis</name>
    <dbReference type="NCBI Taxonomy" id="301148"/>
    <lineage>
        <taxon>Bacteria</taxon>
        <taxon>Bacillati</taxon>
        <taxon>Bacillota</taxon>
        <taxon>Bacilli</taxon>
        <taxon>Bacillales</taxon>
        <taxon>Bacillaceae</taxon>
        <taxon>Caldibacillus</taxon>
    </lineage>
</organism>
<gene>
    <name evidence="2" type="ORF">C6P37_04545</name>
</gene>
<dbReference type="InterPro" id="IPR050276">
    <property type="entry name" value="MshD_Acetyltransferase"/>
</dbReference>
<evidence type="ECO:0000313" key="3">
    <source>
        <dbReference type="Proteomes" id="UP000257014"/>
    </source>
</evidence>